<organism evidence="1 2">
    <name type="scientific">Paractinoplanes pyxinae</name>
    <dbReference type="NCBI Taxonomy" id="2997416"/>
    <lineage>
        <taxon>Bacteria</taxon>
        <taxon>Bacillati</taxon>
        <taxon>Actinomycetota</taxon>
        <taxon>Actinomycetes</taxon>
        <taxon>Micromonosporales</taxon>
        <taxon>Micromonosporaceae</taxon>
        <taxon>Paractinoplanes</taxon>
    </lineage>
</organism>
<reference evidence="1" key="1">
    <citation type="submission" date="2022-11" db="EMBL/GenBank/DDBJ databases">
        <authorList>
            <person name="Somphong A."/>
            <person name="Phongsopitanun W."/>
        </authorList>
    </citation>
    <scope>NUCLEOTIDE SEQUENCE</scope>
    <source>
        <strain evidence="1">Pm04-4</strain>
    </source>
</reference>
<protein>
    <submittedName>
        <fullName evidence="1">Uncharacterized protein</fullName>
    </submittedName>
</protein>
<name>A0ABT4BCN9_9ACTN</name>
<dbReference type="EMBL" id="JAPNTZ010000019">
    <property type="protein sequence ID" value="MCY1144281.1"/>
    <property type="molecule type" value="Genomic_DNA"/>
</dbReference>
<proteinExistence type="predicted"/>
<gene>
    <name evidence="1" type="ORF">OWR29_40340</name>
</gene>
<accession>A0ABT4BCN9</accession>
<comment type="caution">
    <text evidence="1">The sequence shown here is derived from an EMBL/GenBank/DDBJ whole genome shotgun (WGS) entry which is preliminary data.</text>
</comment>
<evidence type="ECO:0000313" key="1">
    <source>
        <dbReference type="EMBL" id="MCY1144281.1"/>
    </source>
</evidence>
<dbReference type="Proteomes" id="UP001151002">
    <property type="component" value="Unassembled WGS sequence"/>
</dbReference>
<evidence type="ECO:0000313" key="2">
    <source>
        <dbReference type="Proteomes" id="UP001151002"/>
    </source>
</evidence>
<sequence length="106" mass="11557">MTRILAAAVVVAGGLVVARRLARRRRAVAPAADRRWHSLTVYRTLDEVSANLPDRLRTLEVQLRSAPGGRGTELRVRAAGAGLPAGEVERILRLSRSLLEVGEVLR</sequence>
<dbReference type="RefSeq" id="WP_267568852.1">
    <property type="nucleotide sequence ID" value="NZ_JAPNTZ010000019.1"/>
</dbReference>
<keyword evidence="2" id="KW-1185">Reference proteome</keyword>